<dbReference type="EMBL" id="NTGA01000007">
    <property type="protein sequence ID" value="PAY24274.1"/>
    <property type="molecule type" value="Genomic_DNA"/>
</dbReference>
<name>A0A2A2WTG4_9ACTN</name>
<gene>
    <name evidence="1" type="ORF">CEY15_04605</name>
</gene>
<dbReference type="InterPro" id="IPR019587">
    <property type="entry name" value="Polyketide_cyclase/dehydratase"/>
</dbReference>
<reference evidence="2" key="1">
    <citation type="submission" date="2017-09" db="EMBL/GenBank/DDBJ databases">
        <authorList>
            <person name="Zhang Y."/>
            <person name="Huang X."/>
            <person name="Liu J."/>
            <person name="Lu L."/>
            <person name="Peng K."/>
        </authorList>
    </citation>
    <scope>NUCLEOTIDE SEQUENCE [LARGE SCALE GENOMIC DNA]</scope>
    <source>
        <strain evidence="2">S-XJ-1</strain>
    </source>
</reference>
<dbReference type="Proteomes" id="UP000218810">
    <property type="component" value="Unassembled WGS sequence"/>
</dbReference>
<dbReference type="SUPFAM" id="SSF55961">
    <property type="entry name" value="Bet v1-like"/>
    <property type="match status" value="1"/>
</dbReference>
<accession>A0A2A2WTG4</accession>
<dbReference type="InterPro" id="IPR023393">
    <property type="entry name" value="START-like_dom_sf"/>
</dbReference>
<dbReference type="CDD" id="cd07821">
    <property type="entry name" value="PYR_PYL_RCAR_like"/>
    <property type="match status" value="1"/>
</dbReference>
<proteinExistence type="predicted"/>
<sequence>MPTMHPCEPVDVTYTDTARFRFANSVEIPASPRQLFEIFVDADAWPRWAGVITKVVWTSEPPYGVGTTRTVHMLGGLVGDEEFLAWEPGRRMAFRFNSSSTKGIHAFAEAYDIVPTEGGCRLTWTLAMHGNAATNLSISVVRPVMNLAFRRFLRKLSALAAERYPSTGG</sequence>
<protein>
    <submittedName>
        <fullName evidence="1">MxaD family protein</fullName>
    </submittedName>
</protein>
<comment type="caution">
    <text evidence="1">The sequence shown here is derived from an EMBL/GenBank/DDBJ whole genome shotgun (WGS) entry which is preliminary data.</text>
</comment>
<keyword evidence="2" id="KW-1185">Reference proteome</keyword>
<dbReference type="Gene3D" id="3.30.530.20">
    <property type="match status" value="1"/>
</dbReference>
<evidence type="ECO:0000313" key="2">
    <source>
        <dbReference type="Proteomes" id="UP000218810"/>
    </source>
</evidence>
<dbReference type="OrthoDB" id="581838at2"/>
<dbReference type="Pfam" id="PF10604">
    <property type="entry name" value="Polyketide_cyc2"/>
    <property type="match status" value="1"/>
</dbReference>
<evidence type="ECO:0000313" key="1">
    <source>
        <dbReference type="EMBL" id="PAY24274.1"/>
    </source>
</evidence>
<organism evidence="1 2">
    <name type="scientific">Dietzia natronolimnaea</name>
    <dbReference type="NCBI Taxonomy" id="161920"/>
    <lineage>
        <taxon>Bacteria</taxon>
        <taxon>Bacillati</taxon>
        <taxon>Actinomycetota</taxon>
        <taxon>Actinomycetes</taxon>
        <taxon>Mycobacteriales</taxon>
        <taxon>Dietziaceae</taxon>
        <taxon>Dietzia</taxon>
    </lineage>
</organism>
<dbReference type="AlphaFoldDB" id="A0A2A2WTG4"/>